<reference evidence="3 4" key="1">
    <citation type="submission" date="2020-08" db="EMBL/GenBank/DDBJ databases">
        <title>Adhaeribacter dokdonensis sp. nov., isolated from the rhizosphere of Elymus tsukushiensis, a plant native to the Dokdo Islands, Republic of Korea.</title>
        <authorList>
            <person name="Ghim S.Y."/>
        </authorList>
    </citation>
    <scope>NUCLEOTIDE SEQUENCE [LARGE SCALE GENOMIC DNA]</scope>
    <source>
        <strain evidence="3 4">KUDC8001</strain>
    </source>
</reference>
<evidence type="ECO:0000313" key="3">
    <source>
        <dbReference type="EMBL" id="QMU29375.1"/>
    </source>
</evidence>
<name>A0A7L7LA05_9BACT</name>
<evidence type="ECO:0000259" key="2">
    <source>
        <dbReference type="Pfam" id="PF03629"/>
    </source>
</evidence>
<dbReference type="InterPro" id="IPR036514">
    <property type="entry name" value="SGNH_hydro_sf"/>
</dbReference>
<evidence type="ECO:0000256" key="1">
    <source>
        <dbReference type="ARBA" id="ARBA00022801"/>
    </source>
</evidence>
<accession>A0A7L7LA05</accession>
<dbReference type="Proteomes" id="UP000514509">
    <property type="component" value="Chromosome"/>
</dbReference>
<dbReference type="PANTHER" id="PTHR31988:SF19">
    <property type="entry name" value="9-O-ACETYL-N-ACETYLNEURAMINIC ACID DEACETYLASE-RELATED"/>
    <property type="match status" value="1"/>
</dbReference>
<dbReference type="AlphaFoldDB" id="A0A7L7LA05"/>
<keyword evidence="4" id="KW-1185">Reference proteome</keyword>
<dbReference type="Gene3D" id="3.40.50.1110">
    <property type="entry name" value="SGNH hydrolase"/>
    <property type="match status" value="1"/>
</dbReference>
<dbReference type="SUPFAM" id="SSF52266">
    <property type="entry name" value="SGNH hydrolase"/>
    <property type="match status" value="1"/>
</dbReference>
<gene>
    <name evidence="3" type="ORF">HUW48_15620</name>
</gene>
<dbReference type="KEGG" id="add:HUW48_15620"/>
<keyword evidence="1" id="KW-0378">Hydrolase</keyword>
<protein>
    <submittedName>
        <fullName evidence="3">Sialate O-acetylesterase</fullName>
    </submittedName>
</protein>
<dbReference type="Pfam" id="PF03629">
    <property type="entry name" value="SASA"/>
    <property type="match status" value="1"/>
</dbReference>
<sequence>MRIERILLILVFCGFTACKHQLVNKRTEFFPKAELKVKDLPKKENTWVFFLAGQSNMAGRGQVEPADTIPNDRIFTINQKGEVITAKEPLHFYEPNNTGLGSGLSFAKTLIKQVPNGVSILLIPTAVGGSFISQWLGDSTHRNVKLLTNFKEKAAIGKSLGQVKAILWHQGESDANPTDIPLYKVRLTNLFTHFREIMEDKNLPIILGELGTFSKDKDEWMQINEQIKQYSSTDPNTTVVSTSDLNHKGDNIHFDSEGLRLMGQRYAQGYMLLQKQVAH</sequence>
<dbReference type="PANTHER" id="PTHR31988">
    <property type="entry name" value="ESTERASE, PUTATIVE (DUF303)-RELATED"/>
    <property type="match status" value="1"/>
</dbReference>
<dbReference type="EMBL" id="CP055153">
    <property type="protein sequence ID" value="QMU29375.1"/>
    <property type="molecule type" value="Genomic_DNA"/>
</dbReference>
<organism evidence="3 4">
    <name type="scientific">Adhaeribacter radiodurans</name>
    <dbReference type="NCBI Taxonomy" id="2745197"/>
    <lineage>
        <taxon>Bacteria</taxon>
        <taxon>Pseudomonadati</taxon>
        <taxon>Bacteroidota</taxon>
        <taxon>Cytophagia</taxon>
        <taxon>Cytophagales</taxon>
        <taxon>Hymenobacteraceae</taxon>
        <taxon>Adhaeribacter</taxon>
    </lineage>
</organism>
<evidence type="ECO:0000313" key="4">
    <source>
        <dbReference type="Proteomes" id="UP000514509"/>
    </source>
</evidence>
<dbReference type="InterPro" id="IPR005181">
    <property type="entry name" value="SASA"/>
</dbReference>
<feature type="domain" description="Sialate O-acetylesterase" evidence="2">
    <location>
        <begin position="46"/>
        <end position="270"/>
    </location>
</feature>
<dbReference type="PROSITE" id="PS51257">
    <property type="entry name" value="PROKAR_LIPOPROTEIN"/>
    <property type="match status" value="1"/>
</dbReference>
<dbReference type="GO" id="GO:0016788">
    <property type="term" value="F:hydrolase activity, acting on ester bonds"/>
    <property type="evidence" value="ECO:0007669"/>
    <property type="project" value="UniProtKB-ARBA"/>
</dbReference>
<dbReference type="InterPro" id="IPR052940">
    <property type="entry name" value="Carb_Esterase_6"/>
</dbReference>
<proteinExistence type="predicted"/>